<evidence type="ECO:0000313" key="4">
    <source>
        <dbReference type="EMBL" id="KAJ3180939.1"/>
    </source>
</evidence>
<comment type="caution">
    <text evidence="4">The sequence shown here is derived from an EMBL/GenBank/DDBJ whole genome shotgun (WGS) entry which is preliminary data.</text>
</comment>
<dbReference type="GO" id="GO:0003677">
    <property type="term" value="F:DNA binding"/>
    <property type="evidence" value="ECO:0007669"/>
    <property type="project" value="UniProtKB-KW"/>
</dbReference>
<feature type="compositionally biased region" description="Polar residues" evidence="2">
    <location>
        <begin position="476"/>
        <end position="485"/>
    </location>
</feature>
<keyword evidence="5" id="KW-1185">Reference proteome</keyword>
<evidence type="ECO:0000259" key="3">
    <source>
        <dbReference type="Pfam" id="PF07282"/>
    </source>
</evidence>
<protein>
    <recommendedName>
        <fullName evidence="3">Cas12f1-like TNB domain-containing protein</fullName>
    </recommendedName>
</protein>
<feature type="compositionally biased region" description="Basic residues" evidence="2">
    <location>
        <begin position="600"/>
        <end position="612"/>
    </location>
</feature>
<feature type="domain" description="Cas12f1-like TNB" evidence="3">
    <location>
        <begin position="868"/>
        <end position="927"/>
    </location>
</feature>
<keyword evidence="1" id="KW-0238">DNA-binding</keyword>
<reference evidence="4" key="1">
    <citation type="submission" date="2020-05" db="EMBL/GenBank/DDBJ databases">
        <title>Phylogenomic resolution of chytrid fungi.</title>
        <authorList>
            <person name="Stajich J.E."/>
            <person name="Amses K."/>
            <person name="Simmons R."/>
            <person name="Seto K."/>
            <person name="Myers J."/>
            <person name="Bonds A."/>
            <person name="Quandt C.A."/>
            <person name="Barry K."/>
            <person name="Liu P."/>
            <person name="Grigoriev I."/>
            <person name="Longcore J.E."/>
            <person name="James T.Y."/>
        </authorList>
    </citation>
    <scope>NUCLEOTIDE SEQUENCE</scope>
    <source>
        <strain evidence="4">JEL0379</strain>
    </source>
</reference>
<feature type="region of interest" description="Disordered" evidence="2">
    <location>
        <begin position="597"/>
        <end position="620"/>
    </location>
</feature>
<proteinExistence type="predicted"/>
<dbReference type="Proteomes" id="UP001212152">
    <property type="component" value="Unassembled WGS sequence"/>
</dbReference>
<accession>A0AAD5XTT6</accession>
<feature type="region of interest" description="Disordered" evidence="2">
    <location>
        <begin position="468"/>
        <end position="511"/>
    </location>
</feature>
<dbReference type="EMBL" id="JADGJQ010000014">
    <property type="protein sequence ID" value="KAJ3180939.1"/>
    <property type="molecule type" value="Genomic_DNA"/>
</dbReference>
<evidence type="ECO:0000313" key="5">
    <source>
        <dbReference type="Proteomes" id="UP001212152"/>
    </source>
</evidence>
<organism evidence="4 5">
    <name type="scientific">Geranomyces variabilis</name>
    <dbReference type="NCBI Taxonomy" id="109894"/>
    <lineage>
        <taxon>Eukaryota</taxon>
        <taxon>Fungi</taxon>
        <taxon>Fungi incertae sedis</taxon>
        <taxon>Chytridiomycota</taxon>
        <taxon>Chytridiomycota incertae sedis</taxon>
        <taxon>Chytridiomycetes</taxon>
        <taxon>Spizellomycetales</taxon>
        <taxon>Powellomycetaceae</taxon>
        <taxon>Geranomyces</taxon>
    </lineage>
</organism>
<name>A0AAD5XTT6_9FUNG</name>
<dbReference type="AlphaFoldDB" id="A0AAD5XTT6"/>
<dbReference type="InterPro" id="IPR010095">
    <property type="entry name" value="Cas12f1-like_TNB"/>
</dbReference>
<gene>
    <name evidence="4" type="ORF">HDU87_001587</name>
</gene>
<evidence type="ECO:0000256" key="2">
    <source>
        <dbReference type="SAM" id="MobiDB-lite"/>
    </source>
</evidence>
<evidence type="ECO:0000256" key="1">
    <source>
        <dbReference type="ARBA" id="ARBA00023125"/>
    </source>
</evidence>
<dbReference type="Pfam" id="PF07282">
    <property type="entry name" value="Cas12f1-like_TNB"/>
    <property type="match status" value="1"/>
</dbReference>
<sequence length="963" mass="107671">MKGTKATDLRKAAEKAVAGQVKVIRRTTSSYDPADASSSTLVVYGVKRTSHTPLELEVSTVKAPGALPETAIVPTALLDFESQAAINHIFDGCTTNKQRMEFSLIGQSVITIKRKHHALDGFQAVLDFLYAVIIRNATPELNTSGPSTDASEDDLAEEFDQGRDAESEMQAGLATLTKQLDDEPAYEPNALEVVLAALSTFQAQILWRLFDSGTIPVAAEKTKKRKRVYGELQGPPVLTTKQQYEKGFREVTVAGHAVRQRLSDGFINKLNIQQAALHPAGKRNTYISQDKAHVLVVELGLSIDDAGLPDLREFVPADNTVPPPLSIQPKDLYETLATWYKTKSGNVVHSRQTQHVLLARDLQFVGYASSNFLKAAHERVFGEASPDATVRRSDMWMCIRLGENAVNGAQANLEAWATRCKSQDICRSFHKEFFYRGHLAYSASPRQMMMPFRLVDSNKLILTISDDDSEELNYNPEPSSKYNSESDSDYIPNSDSESDPESDPEANTPERYRQVAMTKSLYVSHARRLHTRYLESNIRGRSFKLEARSTIVRPVGSTINFTFGEVTCKKVAPEDPDDFCWQLLIPLKRFNDMNKDHKAWPHKKKSARKRGTGKWSQAKTRRHDVLEKLDSPLWLADHSREDPRLWDLDPRGHIRVTRNPATAGWSPTSGMVRTAAVDPGGRPPFMVFDNDSGDNYAIGINLEAAVRFRLSRIAKLQAEADGLINADDDVIAVNKTLKASRASLYRNQYRILVGVAESRLSESRLAILELHSRVLQANVDAQNQAHEAARAAVRSSAKVRKLYAKIAQLHRSIKNKVRDMQLVAAKFLACFDINFHPVFDHNQLSKRRVKGPQSLTKQAFKMLCHAEHIKRLRRYLRELGWDLLVTNEAFSTKACSRCGHLHDVGRKKIYICRNCKTVMHRDGNASAVVGQLGPLRTLTWAQATMPTPATGFPGDLSSRSQQP</sequence>